<dbReference type="EC" id="2.3.2.2" evidence="2"/>
<dbReference type="InterPro" id="IPR043137">
    <property type="entry name" value="GGT_ssub_C"/>
</dbReference>
<proteinExistence type="predicted"/>
<evidence type="ECO:0000313" key="3">
    <source>
        <dbReference type="Proteomes" id="UP000323297"/>
    </source>
</evidence>
<dbReference type="InterPro" id="IPR029055">
    <property type="entry name" value="Ntn_hydrolases_N"/>
</dbReference>
<name>A0A5B0SNC5_9ENTR</name>
<evidence type="ECO:0000256" key="1">
    <source>
        <dbReference type="SAM" id="MobiDB-lite"/>
    </source>
</evidence>
<reference evidence="2 3" key="1">
    <citation type="submission" date="2019-08" db="EMBL/GenBank/DDBJ databases">
        <title>Draft genome sequence of Citrobacter portucalensis strain isolated from green turtle.</title>
        <authorList>
            <person name="Fernandes M.R."/>
            <person name="Sellera F.P."/>
            <person name="Goldeberg D.W."/>
            <person name="Costa D.C."/>
            <person name="Lincopan N."/>
        </authorList>
    </citation>
    <scope>NUCLEOTIDE SEQUENCE [LARGE SCALE GENOMIC DNA]</scope>
    <source>
        <strain evidence="2 3">TV06</strain>
    </source>
</reference>
<keyword evidence="2" id="KW-0012">Acyltransferase</keyword>
<dbReference type="RefSeq" id="WP_188110135.1">
    <property type="nucleotide sequence ID" value="NZ_VTZD01000253.1"/>
</dbReference>
<accession>A0A5B0SNC5</accession>
<dbReference type="Proteomes" id="UP000323297">
    <property type="component" value="Unassembled WGS sequence"/>
</dbReference>
<organism evidence="2 3">
    <name type="scientific">Citrobacter portucalensis</name>
    <dbReference type="NCBI Taxonomy" id="1639133"/>
    <lineage>
        <taxon>Bacteria</taxon>
        <taxon>Pseudomonadati</taxon>
        <taxon>Pseudomonadota</taxon>
        <taxon>Gammaproteobacteria</taxon>
        <taxon>Enterobacterales</taxon>
        <taxon>Enterobacteriaceae</taxon>
        <taxon>Citrobacter</taxon>
        <taxon>Citrobacter freundii complex</taxon>
    </lineage>
</organism>
<dbReference type="EMBL" id="VTZD01000253">
    <property type="protein sequence ID" value="KAA1139442.1"/>
    <property type="molecule type" value="Genomic_DNA"/>
</dbReference>
<gene>
    <name evidence="2" type="primary">ggt</name>
    <name evidence="2" type="ORF">D3H66_26825</name>
</gene>
<dbReference type="GO" id="GO:0103068">
    <property type="term" value="F:leukotriene C4 gamma-glutamyl transferase activity"/>
    <property type="evidence" value="ECO:0007669"/>
    <property type="project" value="UniProtKB-EC"/>
</dbReference>
<dbReference type="Gene3D" id="3.60.20.40">
    <property type="match status" value="1"/>
</dbReference>
<feature type="non-terminal residue" evidence="2">
    <location>
        <position position="1"/>
    </location>
</feature>
<dbReference type="Pfam" id="PF01019">
    <property type="entry name" value="G_glu_transpept"/>
    <property type="match status" value="1"/>
</dbReference>
<feature type="region of interest" description="Disordered" evidence="1">
    <location>
        <begin position="53"/>
        <end position="72"/>
    </location>
</feature>
<comment type="caution">
    <text evidence="2">The sequence shown here is derived from an EMBL/GenBank/DDBJ whole genome shotgun (WGS) entry which is preliminary data.</text>
</comment>
<protein>
    <submittedName>
        <fullName evidence="2">Gamma-glutamyltransferase</fullName>
        <ecNumber evidence="2">2.3.2.2</ecNumber>
    </submittedName>
</protein>
<evidence type="ECO:0000313" key="2">
    <source>
        <dbReference type="EMBL" id="KAA1139442.1"/>
    </source>
</evidence>
<keyword evidence="2" id="KW-0808">Transferase</keyword>
<sequence>TNAPSFHHQWLPDELRIEKGFRPDTITLLEHKRQKVALKEALGSTQRIMDGPDCALYGESEPRSLDDLTAGY</sequence>
<dbReference type="SUPFAM" id="SSF56235">
    <property type="entry name" value="N-terminal nucleophile aminohydrolases (Ntn hydrolases)"/>
    <property type="match status" value="1"/>
</dbReference>
<dbReference type="AlphaFoldDB" id="A0A5B0SNC5"/>